<organism evidence="1 2">
    <name type="scientific">Pleurodeles waltl</name>
    <name type="common">Iberian ribbed newt</name>
    <dbReference type="NCBI Taxonomy" id="8319"/>
    <lineage>
        <taxon>Eukaryota</taxon>
        <taxon>Metazoa</taxon>
        <taxon>Chordata</taxon>
        <taxon>Craniata</taxon>
        <taxon>Vertebrata</taxon>
        <taxon>Euteleostomi</taxon>
        <taxon>Amphibia</taxon>
        <taxon>Batrachia</taxon>
        <taxon>Caudata</taxon>
        <taxon>Salamandroidea</taxon>
        <taxon>Salamandridae</taxon>
        <taxon>Pleurodelinae</taxon>
        <taxon>Pleurodeles</taxon>
    </lineage>
</organism>
<dbReference type="Proteomes" id="UP001066276">
    <property type="component" value="Chromosome 2_2"/>
</dbReference>
<protein>
    <submittedName>
        <fullName evidence="1">Uncharacterized protein</fullName>
    </submittedName>
</protein>
<evidence type="ECO:0000313" key="2">
    <source>
        <dbReference type="Proteomes" id="UP001066276"/>
    </source>
</evidence>
<dbReference type="AlphaFoldDB" id="A0AAV7UWE3"/>
<sequence length="66" mass="7571">MRPGKFLVPGHAIYYRRLHVLPALSREHGPGRFTGGDGSINKLGLFTRYTLQYRDLDGSIDTWFFT</sequence>
<gene>
    <name evidence="1" type="ORF">NDU88_001802</name>
</gene>
<comment type="caution">
    <text evidence="1">The sequence shown here is derived from an EMBL/GenBank/DDBJ whole genome shotgun (WGS) entry which is preliminary data.</text>
</comment>
<evidence type="ECO:0000313" key="1">
    <source>
        <dbReference type="EMBL" id="KAJ1192495.1"/>
    </source>
</evidence>
<name>A0AAV7UWE3_PLEWA</name>
<reference evidence="1" key="1">
    <citation type="journal article" date="2022" name="bioRxiv">
        <title>Sequencing and chromosome-scale assembly of the giantPleurodeles waltlgenome.</title>
        <authorList>
            <person name="Brown T."/>
            <person name="Elewa A."/>
            <person name="Iarovenko S."/>
            <person name="Subramanian E."/>
            <person name="Araus A.J."/>
            <person name="Petzold A."/>
            <person name="Susuki M."/>
            <person name="Suzuki K.-i.T."/>
            <person name="Hayashi T."/>
            <person name="Toyoda A."/>
            <person name="Oliveira C."/>
            <person name="Osipova E."/>
            <person name="Leigh N.D."/>
            <person name="Simon A."/>
            <person name="Yun M.H."/>
        </authorList>
    </citation>
    <scope>NUCLEOTIDE SEQUENCE</scope>
    <source>
        <strain evidence="1">20211129_DDA</strain>
        <tissue evidence="1">Liver</tissue>
    </source>
</reference>
<accession>A0AAV7UWE3</accession>
<keyword evidence="2" id="KW-1185">Reference proteome</keyword>
<dbReference type="EMBL" id="JANPWB010000004">
    <property type="protein sequence ID" value="KAJ1192495.1"/>
    <property type="molecule type" value="Genomic_DNA"/>
</dbReference>
<proteinExistence type="predicted"/>